<gene>
    <name evidence="1" type="ORF">IW256_004072</name>
</gene>
<dbReference type="Proteomes" id="UP000614047">
    <property type="component" value="Unassembled WGS sequence"/>
</dbReference>
<reference evidence="1" key="1">
    <citation type="submission" date="2020-11" db="EMBL/GenBank/DDBJ databases">
        <title>Sequencing the genomes of 1000 actinobacteria strains.</title>
        <authorList>
            <person name="Klenk H.-P."/>
        </authorList>
    </citation>
    <scope>NUCLEOTIDE SEQUENCE</scope>
    <source>
        <strain evidence="1">DSM 43175</strain>
    </source>
</reference>
<protein>
    <recommendedName>
        <fullName evidence="3">HNH endonuclease</fullName>
    </recommendedName>
</protein>
<proteinExistence type="predicted"/>
<sequence length="184" mass="20003">MPLRRRTRLVQPGRCCDKKAYATEAAALAALNRIAMLSDADKRPQRAYKCGYGWWHLTSLRGPSPSTDIPRRIRTLVMERDGCVCFCCGAPLTGQPHSLQHRRARGMGGSTDPLIHSPANLLLLGGSGITGCHGRVEQRASADNLAGYWLRFGQDPATTPVLHWKLGLVLLDHDGAVTPVGRAA</sequence>
<accession>A0A931GRQ0</accession>
<organism evidence="1 2">
    <name type="scientific">Actinomadura viridis</name>
    <dbReference type="NCBI Taxonomy" id="58110"/>
    <lineage>
        <taxon>Bacteria</taxon>
        <taxon>Bacillati</taxon>
        <taxon>Actinomycetota</taxon>
        <taxon>Actinomycetes</taxon>
        <taxon>Streptosporangiales</taxon>
        <taxon>Thermomonosporaceae</taxon>
        <taxon>Actinomadura</taxon>
    </lineage>
</organism>
<keyword evidence="2" id="KW-1185">Reference proteome</keyword>
<dbReference type="AlphaFoldDB" id="A0A931GRQ0"/>
<name>A0A931GRQ0_9ACTN</name>
<dbReference type="EMBL" id="JADOUA010000001">
    <property type="protein sequence ID" value="MBG6089959.1"/>
    <property type="molecule type" value="Genomic_DNA"/>
</dbReference>
<evidence type="ECO:0000313" key="1">
    <source>
        <dbReference type="EMBL" id="MBG6089959.1"/>
    </source>
</evidence>
<dbReference type="RefSeq" id="WP_197012494.1">
    <property type="nucleotide sequence ID" value="NZ_BAABES010000010.1"/>
</dbReference>
<comment type="caution">
    <text evidence="1">The sequence shown here is derived from an EMBL/GenBank/DDBJ whole genome shotgun (WGS) entry which is preliminary data.</text>
</comment>
<evidence type="ECO:0000313" key="2">
    <source>
        <dbReference type="Proteomes" id="UP000614047"/>
    </source>
</evidence>
<evidence type="ECO:0008006" key="3">
    <source>
        <dbReference type="Google" id="ProtNLM"/>
    </source>
</evidence>